<dbReference type="InterPro" id="IPR028939">
    <property type="entry name" value="P5C_Rdtase_cat_N"/>
</dbReference>
<sequence>MANKTIAFIGTGNMSYAIIGGMIKNGFAPQSIIATNRNAEKLAKAHADFGVRTEQDNLKAVEEADVVVLSVKPQMMAELCQTLLMPD</sequence>
<dbReference type="Proteomes" id="UP000036850">
    <property type="component" value="Unassembled WGS sequence"/>
</dbReference>
<name>A0A0L0EUW5_9GAMM</name>
<evidence type="ECO:0000259" key="3">
    <source>
        <dbReference type="Pfam" id="PF03807"/>
    </source>
</evidence>
<dbReference type="PANTHER" id="PTHR11645:SF0">
    <property type="entry name" value="PYRROLINE-5-CARBOXYLATE REDUCTASE 3"/>
    <property type="match status" value="1"/>
</dbReference>
<protein>
    <recommendedName>
        <fullName evidence="3">Pyrroline-5-carboxylate reductase catalytic N-terminal domain-containing protein</fullName>
    </recommendedName>
</protein>
<organism evidence="4 5">
    <name type="scientific">Pseudoalteromonas rubra</name>
    <dbReference type="NCBI Taxonomy" id="43658"/>
    <lineage>
        <taxon>Bacteria</taxon>
        <taxon>Pseudomonadati</taxon>
        <taxon>Pseudomonadota</taxon>
        <taxon>Gammaproteobacteria</taxon>
        <taxon>Alteromonadales</taxon>
        <taxon>Pseudoalteromonadaceae</taxon>
        <taxon>Pseudoalteromonas</taxon>
    </lineage>
</organism>
<feature type="domain" description="Pyrroline-5-carboxylate reductase catalytic N-terminal" evidence="3">
    <location>
        <begin position="5"/>
        <end position="83"/>
    </location>
</feature>
<dbReference type="PATRIC" id="fig|43658.6.peg.1608"/>
<dbReference type="PANTHER" id="PTHR11645">
    <property type="entry name" value="PYRROLINE-5-CARBOXYLATE REDUCTASE"/>
    <property type="match status" value="1"/>
</dbReference>
<dbReference type="SUPFAM" id="SSF51735">
    <property type="entry name" value="NAD(P)-binding Rossmann-fold domains"/>
    <property type="match status" value="1"/>
</dbReference>
<evidence type="ECO:0000313" key="5">
    <source>
        <dbReference type="Proteomes" id="UP000036850"/>
    </source>
</evidence>
<dbReference type="Gene3D" id="3.40.50.720">
    <property type="entry name" value="NAD(P)-binding Rossmann-like Domain"/>
    <property type="match status" value="1"/>
</dbReference>
<comment type="caution">
    <text evidence="4">The sequence shown here is derived from an EMBL/GenBank/DDBJ whole genome shotgun (WGS) entry which is preliminary data.</text>
</comment>
<gene>
    <name evidence="4" type="ORF">AC626_06240</name>
</gene>
<dbReference type="InterPro" id="IPR036291">
    <property type="entry name" value="NAD(P)-bd_dom_sf"/>
</dbReference>
<dbReference type="EMBL" id="LFZX01000032">
    <property type="protein sequence ID" value="KNC68165.1"/>
    <property type="molecule type" value="Genomic_DNA"/>
</dbReference>
<proteinExistence type="inferred from homology"/>
<reference evidence="5" key="1">
    <citation type="submission" date="2015-07" db="EMBL/GenBank/DDBJ databases">
        <title>Draft genome sequence of a Pseudoalteromonas rubra strain, OCN096, isolated from Kaneohe Bay, Oahu, Hawaii.</title>
        <authorList>
            <person name="Beurmann S."/>
            <person name="Ushijima B."/>
            <person name="Belcaid M."/>
            <person name="Callahan S.M."/>
            <person name="Aeby G.S."/>
        </authorList>
    </citation>
    <scope>NUCLEOTIDE SEQUENCE [LARGE SCALE GENOMIC DNA]</scope>
    <source>
        <strain evidence="5">OCN096</strain>
    </source>
</reference>
<dbReference type="GO" id="GO:0055129">
    <property type="term" value="P:L-proline biosynthetic process"/>
    <property type="evidence" value="ECO:0007669"/>
    <property type="project" value="TreeGrafter"/>
</dbReference>
<dbReference type="AlphaFoldDB" id="A0A0L0EUW5"/>
<accession>A0A0L0EUW5</accession>
<evidence type="ECO:0000313" key="4">
    <source>
        <dbReference type="EMBL" id="KNC68165.1"/>
    </source>
</evidence>
<dbReference type="GO" id="GO:0004735">
    <property type="term" value="F:pyrroline-5-carboxylate reductase activity"/>
    <property type="evidence" value="ECO:0007669"/>
    <property type="project" value="TreeGrafter"/>
</dbReference>
<evidence type="ECO:0000256" key="2">
    <source>
        <dbReference type="ARBA" id="ARBA00023002"/>
    </source>
</evidence>
<evidence type="ECO:0000256" key="1">
    <source>
        <dbReference type="ARBA" id="ARBA00005525"/>
    </source>
</evidence>
<keyword evidence="2" id="KW-0560">Oxidoreductase</keyword>
<comment type="similarity">
    <text evidence="1">Belongs to the pyrroline-5-carboxylate reductase family.</text>
</comment>
<dbReference type="Pfam" id="PF03807">
    <property type="entry name" value="F420_oxidored"/>
    <property type="match status" value="1"/>
</dbReference>